<evidence type="ECO:0000256" key="21">
    <source>
        <dbReference type="SAM" id="Phobius"/>
    </source>
</evidence>
<organism evidence="22 23">
    <name type="scientific">Anopheles albimanus</name>
    <name type="common">New world malaria mosquito</name>
    <dbReference type="NCBI Taxonomy" id="7167"/>
    <lineage>
        <taxon>Eukaryota</taxon>
        <taxon>Metazoa</taxon>
        <taxon>Ecdysozoa</taxon>
        <taxon>Arthropoda</taxon>
        <taxon>Hexapoda</taxon>
        <taxon>Insecta</taxon>
        <taxon>Pterygota</taxon>
        <taxon>Neoptera</taxon>
        <taxon>Endopterygota</taxon>
        <taxon>Diptera</taxon>
        <taxon>Nematocera</taxon>
        <taxon>Culicoidea</taxon>
        <taxon>Culicidae</taxon>
        <taxon>Anophelinae</taxon>
        <taxon>Anopheles</taxon>
    </lineage>
</organism>
<dbReference type="PANTHER" id="PTHR46283">
    <property type="entry name" value="E3 UBIQUITIN-PROTEIN LIGASE MARCH5"/>
    <property type="match status" value="1"/>
</dbReference>
<evidence type="ECO:0000256" key="8">
    <source>
        <dbReference type="ARBA" id="ARBA00022723"/>
    </source>
</evidence>
<evidence type="ECO:0000256" key="13">
    <source>
        <dbReference type="ARBA" id="ARBA00022989"/>
    </source>
</evidence>
<dbReference type="Pfam" id="PF12906">
    <property type="entry name" value="RINGv"/>
    <property type="match status" value="1"/>
</dbReference>
<dbReference type="InterPro" id="IPR013083">
    <property type="entry name" value="Znf_RING/FYVE/PHD"/>
</dbReference>
<dbReference type="PROSITE" id="PS51292">
    <property type="entry name" value="ZF_RING_CH"/>
    <property type="match status" value="1"/>
</dbReference>
<dbReference type="Gene3D" id="3.30.40.10">
    <property type="entry name" value="Zinc/RING finger domain, C3HC4 (zinc finger)"/>
    <property type="match status" value="1"/>
</dbReference>
<evidence type="ECO:0000313" key="23">
    <source>
        <dbReference type="Proteomes" id="UP000069272"/>
    </source>
</evidence>
<reference evidence="22" key="2">
    <citation type="submission" date="2022-08" db="UniProtKB">
        <authorList>
            <consortium name="EnsemblMetazoa"/>
        </authorList>
    </citation>
    <scope>IDENTIFICATION</scope>
    <source>
        <strain evidence="22">STECLA/ALBI9_A</strain>
    </source>
</reference>
<dbReference type="GO" id="GO:0005741">
    <property type="term" value="C:mitochondrial outer membrane"/>
    <property type="evidence" value="ECO:0007669"/>
    <property type="project" value="UniProtKB-SubCell"/>
</dbReference>
<evidence type="ECO:0000256" key="15">
    <source>
        <dbReference type="ARBA" id="ARBA00023136"/>
    </source>
</evidence>
<comment type="pathway">
    <text evidence="4">Protein modification; protein ubiquitination.</text>
</comment>
<dbReference type="VEuPathDB" id="VectorBase:AALB20_038088"/>
<evidence type="ECO:0000313" key="22">
    <source>
        <dbReference type="EnsemblMetazoa" id="AALB007635-PA"/>
    </source>
</evidence>
<keyword evidence="13 21" id="KW-1133">Transmembrane helix</keyword>
<dbReference type="SUPFAM" id="SSF57850">
    <property type="entry name" value="RING/U-box"/>
    <property type="match status" value="1"/>
</dbReference>
<evidence type="ECO:0000256" key="7">
    <source>
        <dbReference type="ARBA" id="ARBA00022692"/>
    </source>
</evidence>
<feature type="transmembrane region" description="Helical" evidence="21">
    <location>
        <begin position="193"/>
        <end position="221"/>
    </location>
</feature>
<comment type="subcellular location">
    <subcellularLocation>
        <location evidence="2">Mitochondrion membrane</location>
        <topology evidence="2">Multi-pass membrane protein</topology>
    </subcellularLocation>
    <subcellularLocation>
        <location evidence="3">Mitochondrion outer membrane</location>
    </subcellularLocation>
</comment>
<evidence type="ECO:0000256" key="19">
    <source>
        <dbReference type="ARBA" id="ARBA00043231"/>
    </source>
</evidence>
<keyword evidence="14" id="KW-0496">Mitochondrion</keyword>
<dbReference type="EnsemblMetazoa" id="AALB007635-RA">
    <property type="protein sequence ID" value="AALB007635-PA"/>
    <property type="gene ID" value="AALB007635"/>
</dbReference>
<dbReference type="InterPro" id="IPR001841">
    <property type="entry name" value="Znf_RING"/>
</dbReference>
<comment type="catalytic activity">
    <reaction evidence="1">
        <text>S-ubiquitinyl-[E2 ubiquitin-conjugating enzyme]-L-cysteine + [acceptor protein]-L-lysine = [E2 ubiquitin-conjugating enzyme]-L-cysteine + N(6)-ubiquitinyl-[acceptor protein]-L-lysine.</text>
        <dbReference type="EC" id="2.3.2.27"/>
    </reaction>
</comment>
<feature type="compositionally biased region" description="Basic and acidic residues" evidence="20">
    <location>
        <begin position="351"/>
        <end position="363"/>
    </location>
</feature>
<keyword evidence="15 21" id="KW-0472">Membrane</keyword>
<proteinExistence type="predicted"/>
<dbReference type="GeneID" id="118459614"/>
<evidence type="ECO:0000256" key="18">
    <source>
        <dbReference type="ARBA" id="ARBA00043185"/>
    </source>
</evidence>
<keyword evidence="9" id="KW-0863">Zinc-finger</keyword>
<keyword evidence="11" id="KW-1000">Mitochondrion outer membrane</keyword>
<keyword evidence="7 21" id="KW-0812">Transmembrane</keyword>
<dbReference type="FunFam" id="3.30.40.10:FF:000262">
    <property type="entry name" value="E3 ubiquitin-protein ligase MARCH5"/>
    <property type="match status" value="1"/>
</dbReference>
<protein>
    <recommendedName>
        <fullName evidence="16">E3 ubiquitin-protein ligase MARCHF5</fullName>
        <ecNumber evidence="5">2.3.2.27</ecNumber>
    </recommendedName>
    <alternativeName>
        <fullName evidence="18">Membrane-associated RING finger protein 5</fullName>
    </alternativeName>
    <alternativeName>
        <fullName evidence="17">Membrane-associated RING-CH protein V</fullName>
    </alternativeName>
    <alternativeName>
        <fullName evidence="19">RING-type E3 ubiquitin transferase MARCHF5</fullName>
    </alternativeName>
</protein>
<evidence type="ECO:0000256" key="14">
    <source>
        <dbReference type="ARBA" id="ARBA00023128"/>
    </source>
</evidence>
<name>A0A182FM76_ANOAL</name>
<evidence type="ECO:0000256" key="5">
    <source>
        <dbReference type="ARBA" id="ARBA00012483"/>
    </source>
</evidence>
<dbReference type="Proteomes" id="UP000069272">
    <property type="component" value="Chromosome X"/>
</dbReference>
<evidence type="ECO:0000256" key="1">
    <source>
        <dbReference type="ARBA" id="ARBA00000900"/>
    </source>
</evidence>
<keyword evidence="23" id="KW-1185">Reference proteome</keyword>
<evidence type="ECO:0000256" key="3">
    <source>
        <dbReference type="ARBA" id="ARBA00004294"/>
    </source>
</evidence>
<dbReference type="OrthoDB" id="5817083at2759"/>
<dbReference type="GO" id="GO:0008270">
    <property type="term" value="F:zinc ion binding"/>
    <property type="evidence" value="ECO:0007669"/>
    <property type="project" value="UniProtKB-KW"/>
</dbReference>
<evidence type="ECO:0000256" key="4">
    <source>
        <dbReference type="ARBA" id="ARBA00004906"/>
    </source>
</evidence>
<dbReference type="SMART" id="SM00744">
    <property type="entry name" value="RINGv"/>
    <property type="match status" value="1"/>
</dbReference>
<evidence type="ECO:0000256" key="2">
    <source>
        <dbReference type="ARBA" id="ARBA00004225"/>
    </source>
</evidence>
<keyword evidence="12" id="KW-0862">Zinc</keyword>
<evidence type="ECO:0000256" key="16">
    <source>
        <dbReference type="ARBA" id="ARBA00040151"/>
    </source>
</evidence>
<sequence length="384" mass="43181">MESDDETNDSSESAASGILSMANSEQERQRVWASTLSRLAVTTPADDQAGAALAAVAPPEPDERYCWVCFATEEDDRAALWVKPCNCRGATKWVHQSCLLRWIDEKQRGNQFKKINCPQCKTEYIVILPSMGRIATLLERLDRLAKRMSPGLAAGVIACSVYWSALTFGAITVLQTIGYERGMAVLCKAEPYALMLCLPTIPAALIIGRMIHWELIVLRFLQKRQVRLRQYPFISLVLPVRNEPNPAYPNQGPLPVGPLHASDSLSVTRLFCGALILPTVSSIIGRVFFSSVENHLRRTIIGGLVFVTVKGVLKMYYQQRKYSRASRRLILDYTPDNIRQYKARTVPHQYQQEREELMRHGDEPTDAEAQPQQRPPRGPAPRDS</sequence>
<keyword evidence="8" id="KW-0479">Metal-binding</keyword>
<keyword evidence="6" id="KW-0808">Transferase</keyword>
<feature type="transmembrane region" description="Helical" evidence="21">
    <location>
        <begin position="152"/>
        <end position="173"/>
    </location>
</feature>
<feature type="region of interest" description="Disordered" evidence="20">
    <location>
        <begin position="1"/>
        <end position="26"/>
    </location>
</feature>
<feature type="region of interest" description="Disordered" evidence="20">
    <location>
        <begin position="350"/>
        <end position="384"/>
    </location>
</feature>
<evidence type="ECO:0000256" key="11">
    <source>
        <dbReference type="ARBA" id="ARBA00022787"/>
    </source>
</evidence>
<dbReference type="InterPro" id="IPR011016">
    <property type="entry name" value="Znf_RING-CH"/>
</dbReference>
<dbReference type="STRING" id="7167.A0A182FM76"/>
<evidence type="ECO:0000256" key="10">
    <source>
        <dbReference type="ARBA" id="ARBA00022786"/>
    </source>
</evidence>
<dbReference type="CDD" id="cd16701">
    <property type="entry name" value="RING_CH-C4HC3_MARCH5"/>
    <property type="match status" value="1"/>
</dbReference>
<dbReference type="PROSITE" id="PS50089">
    <property type="entry name" value="ZF_RING_2"/>
    <property type="match status" value="1"/>
</dbReference>
<evidence type="ECO:0000256" key="17">
    <source>
        <dbReference type="ARBA" id="ARBA00043044"/>
    </source>
</evidence>
<evidence type="ECO:0000256" key="6">
    <source>
        <dbReference type="ARBA" id="ARBA00022679"/>
    </source>
</evidence>
<dbReference type="GO" id="GO:0061630">
    <property type="term" value="F:ubiquitin protein ligase activity"/>
    <property type="evidence" value="ECO:0007669"/>
    <property type="project" value="UniProtKB-EC"/>
</dbReference>
<evidence type="ECO:0000256" key="12">
    <source>
        <dbReference type="ARBA" id="ARBA00022833"/>
    </source>
</evidence>
<dbReference type="EC" id="2.3.2.27" evidence="5"/>
<accession>A0A182FM76</accession>
<reference evidence="22 23" key="1">
    <citation type="journal article" date="2017" name="G3 (Bethesda)">
        <title>The Physical Genome Mapping of Anopheles albimanus Corrected Scaffold Misassemblies and Identified Interarm Rearrangements in Genus Anopheles.</title>
        <authorList>
            <person name="Artemov G.N."/>
            <person name="Peery A.N."/>
            <person name="Jiang X."/>
            <person name="Tu Z."/>
            <person name="Stegniy V.N."/>
            <person name="Sharakhova M.V."/>
            <person name="Sharakhov I.V."/>
        </authorList>
    </citation>
    <scope>NUCLEOTIDE SEQUENCE [LARGE SCALE GENOMIC DNA]</scope>
    <source>
        <strain evidence="22 23">ALBI9_A</strain>
    </source>
</reference>
<feature type="transmembrane region" description="Helical" evidence="21">
    <location>
        <begin position="295"/>
        <end position="317"/>
    </location>
</feature>
<dbReference type="KEGG" id="aali:118459614"/>
<evidence type="ECO:0000256" key="20">
    <source>
        <dbReference type="SAM" id="MobiDB-lite"/>
    </source>
</evidence>
<keyword evidence="10" id="KW-0833">Ubl conjugation pathway</keyword>
<dbReference type="RefSeq" id="XP_035779070.1">
    <property type="nucleotide sequence ID" value="XM_035923177.1"/>
</dbReference>
<feature type="compositionally biased region" description="Pro residues" evidence="20">
    <location>
        <begin position="373"/>
        <end position="384"/>
    </location>
</feature>
<dbReference type="AlphaFoldDB" id="A0A182FM76"/>
<evidence type="ECO:0000256" key="9">
    <source>
        <dbReference type="ARBA" id="ARBA00022771"/>
    </source>
</evidence>
<feature type="transmembrane region" description="Helical" evidence="21">
    <location>
        <begin position="270"/>
        <end position="289"/>
    </location>
</feature>
<dbReference type="VEuPathDB" id="VectorBase:AALB007635"/>